<sequence>MKKFLSAFLFFTLLLGTPAITSAQEAGNDIFSADDDDLNVGGDIFTDFNEDIENAKVVEDERFYRYGRFFSFNLSLGLTTFDGNRGLAYENLPPSYGVSFTFFKDFQTALGLGVEFSKHSMFLKDAVRAFPDKRCNGNTEACPPGMVEISMLRVFLGYRYYIDTANLGTAITYSNPYLIGRLEYWYTTNKYTDQTQLPNDAGGGLGAGVGFGLEFPIELKESYIGLEFLFHSVAFFDKNTQRYAPLTDGGYGFEDLGGNAYSTMVSYIFNW</sequence>
<organism evidence="1 2">
    <name type="scientific">Bacteriovorax stolpii</name>
    <name type="common">Bdellovibrio stolpii</name>
    <dbReference type="NCBI Taxonomy" id="960"/>
    <lineage>
        <taxon>Bacteria</taxon>
        <taxon>Pseudomonadati</taxon>
        <taxon>Bdellovibrionota</taxon>
        <taxon>Bacteriovoracia</taxon>
        <taxon>Bacteriovoracales</taxon>
        <taxon>Bacteriovoracaceae</taxon>
        <taxon>Bacteriovorax</taxon>
    </lineage>
</organism>
<dbReference type="KEGG" id="bsto:C0V70_11110"/>
<keyword evidence="2" id="KW-1185">Reference proteome</keyword>
<dbReference type="EMBL" id="CP025704">
    <property type="protein sequence ID" value="AUN98640.1"/>
    <property type="molecule type" value="Genomic_DNA"/>
</dbReference>
<dbReference type="AlphaFoldDB" id="A0A2K9NSZ4"/>
<evidence type="ECO:0000313" key="2">
    <source>
        <dbReference type="Proteomes" id="UP000235584"/>
    </source>
</evidence>
<dbReference type="OrthoDB" id="5290688at2"/>
<dbReference type="RefSeq" id="WP_102243931.1">
    <property type="nucleotide sequence ID" value="NZ_CP025704.1"/>
</dbReference>
<name>A0A2K9NSZ4_BACTC</name>
<proteinExistence type="predicted"/>
<reference evidence="1 2" key="1">
    <citation type="submission" date="2018-01" db="EMBL/GenBank/DDBJ databases">
        <title>Complete genome sequence of Bacteriovorax stolpii DSM12778.</title>
        <authorList>
            <person name="Tang B."/>
            <person name="Chang J."/>
        </authorList>
    </citation>
    <scope>NUCLEOTIDE SEQUENCE [LARGE SCALE GENOMIC DNA]</scope>
    <source>
        <strain evidence="1 2">DSM 12778</strain>
    </source>
</reference>
<accession>A0A2K9NSZ4</accession>
<evidence type="ECO:0000313" key="1">
    <source>
        <dbReference type="EMBL" id="AUN98640.1"/>
    </source>
</evidence>
<protein>
    <submittedName>
        <fullName evidence="1">Uncharacterized protein</fullName>
    </submittedName>
</protein>
<dbReference type="Proteomes" id="UP000235584">
    <property type="component" value="Chromosome"/>
</dbReference>
<gene>
    <name evidence="1" type="ORF">C0V70_11110</name>
</gene>